<reference evidence="1" key="1">
    <citation type="submission" date="2024-03" db="EMBL/GenBank/DDBJ databases">
        <title>WGS assembly of Saponaria officinalis var. Norfolk2.</title>
        <authorList>
            <person name="Jenkins J."/>
            <person name="Shu S."/>
            <person name="Grimwood J."/>
            <person name="Barry K."/>
            <person name="Goodstein D."/>
            <person name="Schmutz J."/>
            <person name="Leebens-Mack J."/>
            <person name="Osbourn A."/>
        </authorList>
    </citation>
    <scope>NUCLEOTIDE SEQUENCE [LARGE SCALE GENOMIC DNA]</scope>
    <source>
        <strain evidence="1">JIC</strain>
    </source>
</reference>
<organism evidence="1 2">
    <name type="scientific">Saponaria officinalis</name>
    <name type="common">Common soapwort</name>
    <name type="synonym">Lychnis saponaria</name>
    <dbReference type="NCBI Taxonomy" id="3572"/>
    <lineage>
        <taxon>Eukaryota</taxon>
        <taxon>Viridiplantae</taxon>
        <taxon>Streptophyta</taxon>
        <taxon>Embryophyta</taxon>
        <taxon>Tracheophyta</taxon>
        <taxon>Spermatophyta</taxon>
        <taxon>Magnoliopsida</taxon>
        <taxon>eudicotyledons</taxon>
        <taxon>Gunneridae</taxon>
        <taxon>Pentapetalae</taxon>
        <taxon>Caryophyllales</taxon>
        <taxon>Caryophyllaceae</taxon>
        <taxon>Caryophylleae</taxon>
        <taxon>Saponaria</taxon>
    </lineage>
</organism>
<dbReference type="Proteomes" id="UP001443914">
    <property type="component" value="Unassembled WGS sequence"/>
</dbReference>
<accession>A0AAW1GQM3</accession>
<name>A0AAW1GQM3_SAPOF</name>
<dbReference type="AlphaFoldDB" id="A0AAW1GQM3"/>
<proteinExistence type="predicted"/>
<sequence length="106" mass="11843">MICFLSTVNGIWEVRNDVAHKNKVFNPVGKMKKIEEGIRVACEKQQVLRNRSNSTNARKSQLKALTPTLPPSNWSLTRPHTLLEKVGVVPCPLSRLMQPGVLDQGP</sequence>
<keyword evidence="2" id="KW-1185">Reference proteome</keyword>
<dbReference type="EMBL" id="JBDFQZ010000014">
    <property type="protein sequence ID" value="KAK9665303.1"/>
    <property type="molecule type" value="Genomic_DNA"/>
</dbReference>
<evidence type="ECO:0000313" key="1">
    <source>
        <dbReference type="EMBL" id="KAK9665303.1"/>
    </source>
</evidence>
<comment type="caution">
    <text evidence="1">The sequence shown here is derived from an EMBL/GenBank/DDBJ whole genome shotgun (WGS) entry which is preliminary data.</text>
</comment>
<protein>
    <submittedName>
        <fullName evidence="1">Uncharacterized protein</fullName>
    </submittedName>
</protein>
<evidence type="ECO:0000313" key="2">
    <source>
        <dbReference type="Proteomes" id="UP001443914"/>
    </source>
</evidence>
<gene>
    <name evidence="1" type="ORF">RND81_14G103500</name>
</gene>